<proteinExistence type="predicted"/>
<organism evidence="1">
    <name type="scientific">Rhizophagus irregularis (strain DAOM 181602 / DAOM 197198 / MUCL 43194)</name>
    <name type="common">Arbuscular mycorrhizal fungus</name>
    <name type="synonym">Glomus intraradices</name>
    <dbReference type="NCBI Taxonomy" id="747089"/>
    <lineage>
        <taxon>Eukaryota</taxon>
        <taxon>Fungi</taxon>
        <taxon>Fungi incertae sedis</taxon>
        <taxon>Mucoromycota</taxon>
        <taxon>Glomeromycotina</taxon>
        <taxon>Glomeromycetes</taxon>
        <taxon>Glomerales</taxon>
        <taxon>Glomeraceae</taxon>
        <taxon>Rhizophagus</taxon>
    </lineage>
</organism>
<protein>
    <submittedName>
        <fullName evidence="1">Uncharacterized protein</fullName>
    </submittedName>
</protein>
<sequence>MDYERFLESRLSLIIEFWKLKINYGSSLGLQNEKIYTVPARREFLALEFRNRNWKVV</sequence>
<dbReference type="EMBL" id="KI298234">
    <property type="protein sequence ID" value="ERZ99120.1"/>
    <property type="molecule type" value="Genomic_DNA"/>
</dbReference>
<gene>
    <name evidence="1" type="ORF">GLOINDRAFT_9852</name>
</gene>
<dbReference type="AlphaFoldDB" id="U9T705"/>
<accession>U9T705</accession>
<reference evidence="1" key="1">
    <citation type="submission" date="2013-07" db="EMBL/GenBank/DDBJ databases">
        <title>The genome of an arbuscular mycorrhizal fungus provides insights into the evolution of the oldest plant symbiosis.</title>
        <authorList>
            <consortium name="DOE Joint Genome Institute"/>
            <person name="Tisserant E."/>
            <person name="Malbreil M."/>
            <person name="Kuo A."/>
            <person name="Kohler A."/>
            <person name="Symeonidi A."/>
            <person name="Balestrini R."/>
            <person name="Charron P."/>
            <person name="Duensing N."/>
            <person name="Frei-dit-Frey N."/>
            <person name="Gianinazzi-Pearson V."/>
            <person name="Gilbert B."/>
            <person name="Handa Y."/>
            <person name="Hijri M."/>
            <person name="Kaul R."/>
            <person name="Kawaguchi M."/>
            <person name="Krajinski F."/>
            <person name="Lammers P."/>
            <person name="Lapierre D."/>
            <person name="Masclaux F.G."/>
            <person name="Murat C."/>
            <person name="Morin E."/>
            <person name="Ndikumana S."/>
            <person name="Pagni M."/>
            <person name="Petitpierre D."/>
            <person name="Requena N."/>
            <person name="Rosikiewicz P."/>
            <person name="Riley R."/>
            <person name="Saito K."/>
            <person name="San Clemente H."/>
            <person name="Shapiro H."/>
            <person name="van Tuinen D."/>
            <person name="Becard G."/>
            <person name="Bonfante P."/>
            <person name="Paszkowski U."/>
            <person name="Shachar-Hill Y."/>
            <person name="Young J.P."/>
            <person name="Sanders I.R."/>
            <person name="Henrissat B."/>
            <person name="Rensing S.A."/>
            <person name="Grigoriev I.V."/>
            <person name="Corradi N."/>
            <person name="Roux C."/>
            <person name="Martin F."/>
        </authorList>
    </citation>
    <scope>NUCLEOTIDE SEQUENCE</scope>
    <source>
        <strain evidence="1">DAOM 197198</strain>
    </source>
</reference>
<dbReference type="HOGENOM" id="CLU_2997646_0_0_1"/>
<evidence type="ECO:0000313" key="1">
    <source>
        <dbReference type="EMBL" id="ERZ99120.1"/>
    </source>
</evidence>
<name>U9T705_RHIID</name>